<dbReference type="Pfam" id="PF01549">
    <property type="entry name" value="ShK"/>
    <property type="match status" value="2"/>
</dbReference>
<dbReference type="Gene3D" id="3.90.70.10">
    <property type="entry name" value="Cysteine proteinases"/>
    <property type="match status" value="2"/>
</dbReference>
<comment type="caution">
    <text evidence="5">The sequence shown here is derived from an EMBL/GenBank/DDBJ whole genome shotgun (WGS) entry which is preliminary data.</text>
</comment>
<feature type="non-terminal residue" evidence="5">
    <location>
        <position position="1"/>
    </location>
</feature>
<accession>A0A813E7X9</accession>
<dbReference type="PROSITE" id="PS00139">
    <property type="entry name" value="THIOL_PROTEASE_CYS"/>
    <property type="match status" value="2"/>
</dbReference>
<dbReference type="GO" id="GO:0004812">
    <property type="term" value="F:aminoacyl-tRNA ligase activity"/>
    <property type="evidence" value="ECO:0007669"/>
    <property type="project" value="InterPro"/>
</dbReference>
<dbReference type="Gene3D" id="1.20.120.1910">
    <property type="entry name" value="Cysteine-tRNA ligase, C-terminal anti-codon recognition domain"/>
    <property type="match status" value="1"/>
</dbReference>
<evidence type="ECO:0000256" key="2">
    <source>
        <dbReference type="ARBA" id="ARBA00023145"/>
    </source>
</evidence>
<protein>
    <recommendedName>
        <fullName evidence="4">Peptidase C1A papain C-terminal domain-containing protein</fullName>
    </recommendedName>
</protein>
<evidence type="ECO:0000256" key="3">
    <source>
        <dbReference type="SAM" id="MobiDB-lite"/>
    </source>
</evidence>
<keyword evidence="6" id="KW-1185">Reference proteome</keyword>
<name>A0A813E7X9_POLGL</name>
<feature type="region of interest" description="Disordered" evidence="3">
    <location>
        <begin position="1248"/>
        <end position="1271"/>
    </location>
</feature>
<feature type="domain" description="Peptidase C1A papain C-terminal" evidence="4">
    <location>
        <begin position="887"/>
        <end position="1129"/>
    </location>
</feature>
<feature type="domain" description="Peptidase C1A papain C-terminal" evidence="4">
    <location>
        <begin position="267"/>
        <end position="509"/>
    </location>
</feature>
<dbReference type="PANTHER" id="PTHR12411">
    <property type="entry name" value="CYSTEINE PROTEASE FAMILY C1-RELATED"/>
    <property type="match status" value="1"/>
</dbReference>
<evidence type="ECO:0000259" key="4">
    <source>
        <dbReference type="SMART" id="SM00645"/>
    </source>
</evidence>
<feature type="region of interest" description="Disordered" evidence="3">
    <location>
        <begin position="577"/>
        <end position="670"/>
    </location>
</feature>
<feature type="compositionally biased region" description="Basic and acidic residues" evidence="3">
    <location>
        <begin position="584"/>
        <end position="596"/>
    </location>
</feature>
<evidence type="ECO:0000313" key="5">
    <source>
        <dbReference type="EMBL" id="CAE8593703.1"/>
    </source>
</evidence>
<evidence type="ECO:0000313" key="6">
    <source>
        <dbReference type="Proteomes" id="UP000654075"/>
    </source>
</evidence>
<dbReference type="InterPro" id="IPR003582">
    <property type="entry name" value="ShKT_dom"/>
</dbReference>
<comment type="similarity">
    <text evidence="1">Belongs to the peptidase C1 family.</text>
</comment>
<dbReference type="InterPro" id="IPR009080">
    <property type="entry name" value="tRNAsynth_Ia_anticodon-bd"/>
</dbReference>
<evidence type="ECO:0000256" key="1">
    <source>
        <dbReference type="ARBA" id="ARBA00008455"/>
    </source>
</evidence>
<gene>
    <name evidence="5" type="ORF">PGLA1383_LOCUS12291</name>
</gene>
<dbReference type="Pfam" id="PF00112">
    <property type="entry name" value="Peptidase_C1"/>
    <property type="match status" value="2"/>
</dbReference>
<dbReference type="GO" id="GO:0005524">
    <property type="term" value="F:ATP binding"/>
    <property type="evidence" value="ECO:0007669"/>
    <property type="project" value="InterPro"/>
</dbReference>
<dbReference type="GO" id="GO:0006418">
    <property type="term" value="P:tRNA aminoacylation for protein translation"/>
    <property type="evidence" value="ECO:0007669"/>
    <property type="project" value="InterPro"/>
</dbReference>
<sequence>MSTTLRDVELGHGEVGLAQADESATTELKAQAMVQALAQYRGPCSESEDWSLHQGVLDERGVQHALLRSSLGGKLQYVALHRGRVLVADPKACPGPALLQASQEPDAVSTSGNEILDSTSDKLVKDCIALFHETVKENCQKDFTDVEVLSARLEVIDGFAVFALINLKAADGTVFQHEPECEFEIPSSPDASLLQTQQLPEEKQGLTATLKMDIPICLADQQSSVSPQVASVMELMKTHRFGHLPLYKGYEHLGSGAKVVLPQLGQTPSDYDHRTVYPMCYPSGGQEVVRNQGNCGSCWAFASASALMANLCASGQGANALFSATDRYEVSVQGIMSCNANSQGCEGGNYLGTDSGLASAGIAKERDFKYKCGSGDSSKHFEEGAKSCEAAPWGATCSPTANPTWHYDGFTSVSGEDGIMGALVLGAAQYVSLKVNSGFMSYSSGVYSNSNGKVLGGHAVTGLGFGVESGQKYWLIQNSWGTNWGQGGFAKVVRGVGFMGIENRGTIIRGYVDGGSKLPCFDASTSGYSSGSGPLSCAYMKSYCTHSTYGSTVTNNCPVTCQKAGCESTTAPAATTAEDVYSASKEDSYPASKEEEGTCPSQSSSLIQAARKGQKLAVQAAEEPGHARANVWRSEKSAGRRVGDHRAESPSPGSSSGAVPRGPCSESEDWSLHQGVLDERGVQHALLRSSLGGKLQYVALHRGRVLVADPKACPGPALMQASQEPDAVSTSGNEILDSTSDKLVKDCIALFHETVKENCQKDFTDVEVLSARLEVIDGFAVFALINLKAADGTVFQHEPECEFEIPSSPDASLLQTQQLPEEKQGLTATLKMDIPICLADQQSSVSPHVASVMELMKTRRFGHLPLYKGYEHLGYGAKVVLPQLGQTPSDYDHRTVYPMCYSSGGQEVVRNQGNCGSCWAFASASALMANLCASGQGANALFSATDRYEVSVQGIMSCNANSQGCEGGNYLGTDSGLASAGIAKERDFKYKCGSGDSSKHFEEGAKSCEAAPWGATCSPTANPTWHYDGFTSVSGEDGIMGALVLGAAQYVSLKVNSGFMSYKSGVYSNSNGKVLGGHAVTGLGFGVESGQKYWLIQNSWGTNWGQGGFAKVVRGVGFMGIENRGTIIRGYVDGGSKLPCFDASTSGYSSGSGPLSCAYMKPYCTHSNYGSTVTNNCPATCQKAGCESTTAPAATTATPEDVYSASKEDSYPASKEEARMAKDFDLADSVREQLTTAGVTLLDKSHQWRTADGQTGRIPSFHEIEAGATAE</sequence>
<dbReference type="OrthoDB" id="190265at2759"/>
<proteinExistence type="inferred from homology"/>
<dbReference type="AlphaFoldDB" id="A0A813E7X9"/>
<dbReference type="PRINTS" id="PR00705">
    <property type="entry name" value="PAPAIN"/>
</dbReference>
<dbReference type="GO" id="GO:0006508">
    <property type="term" value="P:proteolysis"/>
    <property type="evidence" value="ECO:0007669"/>
    <property type="project" value="InterPro"/>
</dbReference>
<dbReference type="InterPro" id="IPR000169">
    <property type="entry name" value="Pept_cys_AS"/>
</dbReference>
<dbReference type="InterPro" id="IPR038765">
    <property type="entry name" value="Papain-like_cys_pep_sf"/>
</dbReference>
<dbReference type="EMBL" id="CAJNNV010006503">
    <property type="protein sequence ID" value="CAE8593703.1"/>
    <property type="molecule type" value="Genomic_DNA"/>
</dbReference>
<keyword evidence="2" id="KW-0865">Zymogen</keyword>
<dbReference type="InterPro" id="IPR013128">
    <property type="entry name" value="Peptidase_C1A"/>
</dbReference>
<organism evidence="5 6">
    <name type="scientific">Polarella glacialis</name>
    <name type="common">Dinoflagellate</name>
    <dbReference type="NCBI Taxonomy" id="89957"/>
    <lineage>
        <taxon>Eukaryota</taxon>
        <taxon>Sar</taxon>
        <taxon>Alveolata</taxon>
        <taxon>Dinophyceae</taxon>
        <taxon>Suessiales</taxon>
        <taxon>Suessiaceae</taxon>
        <taxon>Polarella</taxon>
    </lineage>
</organism>
<feature type="compositionally biased region" description="Basic and acidic residues" evidence="3">
    <location>
        <begin position="633"/>
        <end position="648"/>
    </location>
</feature>
<reference evidence="5" key="1">
    <citation type="submission" date="2021-02" db="EMBL/GenBank/DDBJ databases">
        <authorList>
            <person name="Dougan E. K."/>
            <person name="Rhodes N."/>
            <person name="Thang M."/>
            <person name="Chan C."/>
        </authorList>
    </citation>
    <scope>NUCLEOTIDE SEQUENCE</scope>
</reference>
<dbReference type="SUPFAM" id="SSF47323">
    <property type="entry name" value="Anticodon-binding domain of a subclass of class I aminoacyl-tRNA synthetases"/>
    <property type="match status" value="1"/>
</dbReference>
<dbReference type="SUPFAM" id="SSF54001">
    <property type="entry name" value="Cysteine proteinases"/>
    <property type="match status" value="2"/>
</dbReference>
<dbReference type="Proteomes" id="UP000654075">
    <property type="component" value="Unassembled WGS sequence"/>
</dbReference>
<dbReference type="InterPro" id="IPR000668">
    <property type="entry name" value="Peptidase_C1A_C"/>
</dbReference>
<dbReference type="SMART" id="SM00645">
    <property type="entry name" value="Pept_C1"/>
    <property type="match status" value="2"/>
</dbReference>
<dbReference type="GO" id="GO:0008234">
    <property type="term" value="F:cysteine-type peptidase activity"/>
    <property type="evidence" value="ECO:0007669"/>
    <property type="project" value="InterPro"/>
</dbReference>